<dbReference type="Proteomes" id="UP001501183">
    <property type="component" value="Unassembled WGS sequence"/>
</dbReference>
<accession>A0ABP8NXS4</accession>
<protein>
    <submittedName>
        <fullName evidence="1">Uncharacterized protein</fullName>
    </submittedName>
</protein>
<keyword evidence="2" id="KW-1185">Reference proteome</keyword>
<evidence type="ECO:0000313" key="1">
    <source>
        <dbReference type="EMBL" id="GAA4477365.1"/>
    </source>
</evidence>
<evidence type="ECO:0000313" key="2">
    <source>
        <dbReference type="Proteomes" id="UP001501183"/>
    </source>
</evidence>
<reference evidence="2" key="1">
    <citation type="journal article" date="2019" name="Int. J. Syst. Evol. Microbiol.">
        <title>The Global Catalogue of Microorganisms (GCM) 10K type strain sequencing project: providing services to taxonomists for standard genome sequencing and annotation.</title>
        <authorList>
            <consortium name="The Broad Institute Genomics Platform"/>
            <consortium name="The Broad Institute Genome Sequencing Center for Infectious Disease"/>
            <person name="Wu L."/>
            <person name="Ma J."/>
        </authorList>
    </citation>
    <scope>NUCLEOTIDE SEQUENCE [LARGE SCALE GENOMIC DNA]</scope>
    <source>
        <strain evidence="2">JCM 32206</strain>
    </source>
</reference>
<gene>
    <name evidence="1" type="ORF">GCM10023094_19480</name>
</gene>
<sequence length="73" mass="7726">MVDWSPLASNAAVPLGADSATAVSVSDGALTIEMGEPPARDSWKRVRGRRAAYWKNSRVVRIVPDAVASDAVC</sequence>
<proteinExistence type="predicted"/>
<dbReference type="EMBL" id="BAABFB010000030">
    <property type="protein sequence ID" value="GAA4477365.1"/>
    <property type="molecule type" value="Genomic_DNA"/>
</dbReference>
<organism evidence="1 2">
    <name type="scientific">Rhodococcus olei</name>
    <dbReference type="NCBI Taxonomy" id="2161675"/>
    <lineage>
        <taxon>Bacteria</taxon>
        <taxon>Bacillati</taxon>
        <taxon>Actinomycetota</taxon>
        <taxon>Actinomycetes</taxon>
        <taxon>Mycobacteriales</taxon>
        <taxon>Nocardiaceae</taxon>
        <taxon>Rhodococcus</taxon>
    </lineage>
</organism>
<comment type="caution">
    <text evidence="1">The sequence shown here is derived from an EMBL/GenBank/DDBJ whole genome shotgun (WGS) entry which is preliminary data.</text>
</comment>
<name>A0ABP8NXS4_9NOCA</name>